<dbReference type="Proteomes" id="UP001408789">
    <property type="component" value="Unassembled WGS sequence"/>
</dbReference>
<feature type="transmembrane region" description="Helical" evidence="1">
    <location>
        <begin position="20"/>
        <end position="43"/>
    </location>
</feature>
<dbReference type="Pfam" id="PF12697">
    <property type="entry name" value="Abhydrolase_6"/>
    <property type="match status" value="1"/>
</dbReference>
<name>A0AAP0DQP6_9ASTR</name>
<evidence type="ECO:0000259" key="2">
    <source>
        <dbReference type="Pfam" id="PF00561"/>
    </source>
</evidence>
<dbReference type="Gene3D" id="3.40.50.1820">
    <property type="entry name" value="alpha/beta hydrolase"/>
    <property type="match status" value="2"/>
</dbReference>
<accession>A0AAP0DQP6</accession>
<evidence type="ECO:0000313" key="4">
    <source>
        <dbReference type="EMBL" id="KAK9079436.1"/>
    </source>
</evidence>
<dbReference type="GO" id="GO:0016787">
    <property type="term" value="F:hydrolase activity"/>
    <property type="evidence" value="ECO:0007669"/>
    <property type="project" value="UniProtKB-ARBA"/>
</dbReference>
<dbReference type="FunFam" id="3.40.50.1820:FF:000270">
    <property type="entry name" value="Alpha/beta-Hydrolases superfamily protein"/>
    <property type="match status" value="1"/>
</dbReference>
<dbReference type="SUPFAM" id="SSF53474">
    <property type="entry name" value="alpha/beta-Hydrolases"/>
    <property type="match status" value="2"/>
</dbReference>
<dbReference type="InterPro" id="IPR000073">
    <property type="entry name" value="AB_hydrolase_1"/>
</dbReference>
<dbReference type="InterPro" id="IPR029058">
    <property type="entry name" value="AB_hydrolase_fold"/>
</dbReference>
<protein>
    <recommendedName>
        <fullName evidence="2 3">AB hydrolase-1 domain-containing protein</fullName>
    </recommendedName>
</protein>
<keyword evidence="1" id="KW-0812">Transmembrane</keyword>
<proteinExistence type="predicted"/>
<dbReference type="PANTHER" id="PTHR45763:SF51">
    <property type="entry name" value="ALPHA_BETA-HYDROLASES SUPERFAMILY PROTEIN"/>
    <property type="match status" value="1"/>
</dbReference>
<gene>
    <name evidence="4" type="ORF">SSX86_001107</name>
</gene>
<feature type="domain" description="AB hydrolase-1" evidence="3">
    <location>
        <begin position="380"/>
        <end position="619"/>
    </location>
</feature>
<evidence type="ECO:0000259" key="3">
    <source>
        <dbReference type="Pfam" id="PF12697"/>
    </source>
</evidence>
<comment type="caution">
    <text evidence="4">The sequence shown here is derived from an EMBL/GenBank/DDBJ whole genome shotgun (WGS) entry which is preliminary data.</text>
</comment>
<dbReference type="PANTHER" id="PTHR45763">
    <property type="entry name" value="HYDROLASE, ALPHA/BETA FOLD FAMILY PROTEIN, EXPRESSED-RELATED"/>
    <property type="match status" value="1"/>
</dbReference>
<dbReference type="AlphaFoldDB" id="A0AAP0DQP6"/>
<feature type="domain" description="AB hydrolase-1" evidence="2">
    <location>
        <begin position="118"/>
        <end position="220"/>
    </location>
</feature>
<sequence>MPEGESKTSAATSHTRKSKLLSLSGILKIILIVLVAKFSAWAYKAALPPPPKTFGSPDGPLITSPRIKLEDGRHLSYVEFGVSKELAKSKLIYVHCFDCSKHVNPFVAASPVLIEELGVYVVSIDRPGYGESDPDPKRTVKSLAFDIEQLADQLDLGQKFYVAGYSMGGQVIWSCLKYIPHRLAGAVLISPAVNYWWHNLPSNLTKKAYAQLLPQDQWTYRVAHYLPWLTYWWNTQKLFHAFSVINGNPDILSISDLIVVSRLIASMDPNQIICSNFKAATTTMLGSRILKILLLVLFTVFSSWVYQTTLPPPPKTLGSPDGLPITSPRIKLHDGRHISYIESGVPKDVAKYKLIYVHCYDCSKYHNPFALSTSPAVVEELGVYIVSIDRPGYGESDPDPKQTVKSIAFDIEQVADELNLGPKFYVAGFSMGGRVVWSCLKYIPHRLSGAVLISTAVNYWWHNLPSNLTNEAYSRQLKQDQWSMRVAHYLPWLTYWWNTRTWLPAFAILEGRPNYGPPDIEVVTKLFGGMDPVQAQVMLSQPRLQGEFESVHRDLNVGFGKWNFDPIDLENPFPDNNGSVHLWMGDEDLIVPATLQRYIAQRLEWIKYHEVTGGGHMFTFKDGMGDDILKSLLT</sequence>
<dbReference type="EMBL" id="JBCNJP010000003">
    <property type="protein sequence ID" value="KAK9079436.1"/>
    <property type="molecule type" value="Genomic_DNA"/>
</dbReference>
<dbReference type="Pfam" id="PF00561">
    <property type="entry name" value="Abhydrolase_1"/>
    <property type="match status" value="1"/>
</dbReference>
<evidence type="ECO:0000256" key="1">
    <source>
        <dbReference type="SAM" id="Phobius"/>
    </source>
</evidence>
<evidence type="ECO:0000313" key="5">
    <source>
        <dbReference type="Proteomes" id="UP001408789"/>
    </source>
</evidence>
<keyword evidence="1" id="KW-1133">Transmembrane helix</keyword>
<organism evidence="4 5">
    <name type="scientific">Deinandra increscens subsp. villosa</name>
    <dbReference type="NCBI Taxonomy" id="3103831"/>
    <lineage>
        <taxon>Eukaryota</taxon>
        <taxon>Viridiplantae</taxon>
        <taxon>Streptophyta</taxon>
        <taxon>Embryophyta</taxon>
        <taxon>Tracheophyta</taxon>
        <taxon>Spermatophyta</taxon>
        <taxon>Magnoliopsida</taxon>
        <taxon>eudicotyledons</taxon>
        <taxon>Gunneridae</taxon>
        <taxon>Pentapetalae</taxon>
        <taxon>asterids</taxon>
        <taxon>campanulids</taxon>
        <taxon>Asterales</taxon>
        <taxon>Asteraceae</taxon>
        <taxon>Asteroideae</taxon>
        <taxon>Heliantheae alliance</taxon>
        <taxon>Madieae</taxon>
        <taxon>Madiinae</taxon>
        <taxon>Deinandra</taxon>
    </lineage>
</organism>
<keyword evidence="5" id="KW-1185">Reference proteome</keyword>
<keyword evidence="1" id="KW-0472">Membrane</keyword>
<reference evidence="4 5" key="1">
    <citation type="submission" date="2024-04" db="EMBL/GenBank/DDBJ databases">
        <title>The reference genome of an endangered Asteraceae, Deinandra increscens subsp. villosa, native to the Central Coast of California.</title>
        <authorList>
            <person name="Guilliams M."/>
            <person name="Hasenstab-Lehman K."/>
            <person name="Meyer R."/>
            <person name="Mcevoy S."/>
        </authorList>
    </citation>
    <scope>NUCLEOTIDE SEQUENCE [LARGE SCALE GENOMIC DNA]</scope>
    <source>
        <tissue evidence="4">Leaf</tissue>
    </source>
</reference>